<accession>A0A7S2CAT0</accession>
<feature type="coiled-coil region" evidence="1">
    <location>
        <begin position="54"/>
        <end position="95"/>
    </location>
</feature>
<keyword evidence="1" id="KW-0175">Coiled coil</keyword>
<gene>
    <name evidence="2" type="ORF">CBRE1094_LOCUS7539</name>
</gene>
<dbReference type="EMBL" id="HBGU01013976">
    <property type="protein sequence ID" value="CAD9420581.1"/>
    <property type="molecule type" value="Transcribed_RNA"/>
</dbReference>
<name>A0A7S2CAT0_9EUKA</name>
<proteinExistence type="predicted"/>
<protein>
    <submittedName>
        <fullName evidence="2">Uncharacterized protein</fullName>
    </submittedName>
</protein>
<reference evidence="2" key="1">
    <citation type="submission" date="2021-01" db="EMBL/GenBank/DDBJ databases">
        <authorList>
            <person name="Corre E."/>
            <person name="Pelletier E."/>
            <person name="Niang G."/>
            <person name="Scheremetjew M."/>
            <person name="Finn R."/>
            <person name="Kale V."/>
            <person name="Holt S."/>
            <person name="Cochrane G."/>
            <person name="Meng A."/>
            <person name="Brown T."/>
            <person name="Cohen L."/>
        </authorList>
    </citation>
    <scope>NUCLEOTIDE SEQUENCE</scope>
    <source>
        <strain evidence="2">UTEX LB 985</strain>
    </source>
</reference>
<organism evidence="2">
    <name type="scientific">Haptolina brevifila</name>
    <dbReference type="NCBI Taxonomy" id="156173"/>
    <lineage>
        <taxon>Eukaryota</taxon>
        <taxon>Haptista</taxon>
        <taxon>Haptophyta</taxon>
        <taxon>Prymnesiophyceae</taxon>
        <taxon>Prymnesiales</taxon>
        <taxon>Prymnesiaceae</taxon>
        <taxon>Haptolina</taxon>
    </lineage>
</organism>
<evidence type="ECO:0000313" key="2">
    <source>
        <dbReference type="EMBL" id="CAD9420581.1"/>
    </source>
</evidence>
<evidence type="ECO:0000256" key="1">
    <source>
        <dbReference type="SAM" id="Coils"/>
    </source>
</evidence>
<dbReference type="AlphaFoldDB" id="A0A7S2CAT0"/>
<sequence length="218" mass="22670">MESLRHPEGTRATFHCCADPLPTATIACTVAEPGTAAAHTAAAYTAAMEAVEAAAEAEAEARVAVEGAAEARAEAAEAMAEAAEARARAEALQAAEEVEVAMAMEGAMGRSDAAVAAAAVEADVCSHVAAHVHGSRVHAVQRYIPSRSETPFDQQRTCEELPSICEVELEGAHADSSSLRLSLAELDLSDFDQRTLRDSVTGAFRPALSARMRPKGAT</sequence>